<organism evidence="1 2">
    <name type="scientific">Puccinia coronata f. sp. avenae</name>
    <dbReference type="NCBI Taxonomy" id="200324"/>
    <lineage>
        <taxon>Eukaryota</taxon>
        <taxon>Fungi</taxon>
        <taxon>Dikarya</taxon>
        <taxon>Basidiomycota</taxon>
        <taxon>Pucciniomycotina</taxon>
        <taxon>Pucciniomycetes</taxon>
        <taxon>Pucciniales</taxon>
        <taxon>Pucciniaceae</taxon>
        <taxon>Puccinia</taxon>
    </lineage>
</organism>
<evidence type="ECO:0000313" key="2">
    <source>
        <dbReference type="Proteomes" id="UP000235392"/>
    </source>
</evidence>
<gene>
    <name evidence="1" type="ORF">PCASD_13871</name>
</gene>
<dbReference type="Proteomes" id="UP000235392">
    <property type="component" value="Unassembled WGS sequence"/>
</dbReference>
<name>A0A2N5U839_9BASI</name>
<sequence>MHPAQLANLNASYYVATAADIHICPTPDSKCLTQLIYLGAAAPSRHLEVYSDRVWSQEWDQPVPLVGTSWFYQSARSDQLVTTRHWYWLDPSGWSGPGDTKQTLNQVQWVISSDYQQPKQYTYPTSNTQHLGIHKRL</sequence>
<reference evidence="1 2" key="1">
    <citation type="submission" date="2017-11" db="EMBL/GenBank/DDBJ databases">
        <title>De novo assembly and phasing of dikaryotic genomes from two isolates of Puccinia coronata f. sp. avenae, the causal agent of oat crown rust.</title>
        <authorList>
            <person name="Miller M.E."/>
            <person name="Zhang Y."/>
            <person name="Omidvar V."/>
            <person name="Sperschneider J."/>
            <person name="Schwessinger B."/>
            <person name="Raley C."/>
            <person name="Palmer J.M."/>
            <person name="Garnica D."/>
            <person name="Upadhyaya N."/>
            <person name="Rathjen J."/>
            <person name="Taylor J.M."/>
            <person name="Park R.F."/>
            <person name="Dodds P.N."/>
            <person name="Hirsch C.D."/>
            <person name="Kianian S.F."/>
            <person name="Figueroa M."/>
        </authorList>
    </citation>
    <scope>NUCLEOTIDE SEQUENCE [LARGE SCALE GENOMIC DNA]</scope>
    <source>
        <strain evidence="1">12SD80</strain>
    </source>
</reference>
<accession>A0A2N5U839</accession>
<evidence type="ECO:0000313" key="1">
    <source>
        <dbReference type="EMBL" id="PLW33909.1"/>
    </source>
</evidence>
<comment type="caution">
    <text evidence="1">The sequence shown here is derived from an EMBL/GenBank/DDBJ whole genome shotgun (WGS) entry which is preliminary data.</text>
</comment>
<proteinExistence type="predicted"/>
<dbReference type="AlphaFoldDB" id="A0A2N5U839"/>
<protein>
    <submittedName>
        <fullName evidence="1">Uncharacterized protein</fullName>
    </submittedName>
</protein>
<dbReference type="EMBL" id="PGCI01000209">
    <property type="protein sequence ID" value="PLW33909.1"/>
    <property type="molecule type" value="Genomic_DNA"/>
</dbReference>